<evidence type="ECO:0000313" key="2">
    <source>
        <dbReference type="EMBL" id="TKJ43512.1"/>
    </source>
</evidence>
<keyword evidence="1" id="KW-0732">Signal</keyword>
<comment type="caution">
    <text evidence="2">The sequence shown here is derived from an EMBL/GenBank/DDBJ whole genome shotgun (WGS) entry which is preliminary data.</text>
</comment>
<evidence type="ECO:0000256" key="1">
    <source>
        <dbReference type="SAM" id="SignalP"/>
    </source>
</evidence>
<sequence>MKKVLVVLALCVPFATMLAVGLSLNPMATNKPFELHDLAMPGDTIELAEDEGDPSGLWGLPLYAGDRLAVRLTPPSYPFEIIAAAFVPISWSGEPDSWKEECNLVFFGASSGSDEEPTSEIGRLDKVAPYEEINWNVFDVSGLNMTINSGKFYFAVENRVDRDPGLALDFAKPLHHVSWIYADFDGMMWYPLDNVYLQGEEWMIGDSIDVILRVLGVVSGNVVELKPDVETSVSLASIVASGSTINYSIAEPGEVEITLWDALGRRVQTFYTGHADAGEHTLTWDASALPSGAYFIKLKTPSTVSTAKIVLID</sequence>
<dbReference type="InterPro" id="IPR026444">
    <property type="entry name" value="Secre_tail"/>
</dbReference>
<dbReference type="AlphaFoldDB" id="A0A532V8Q1"/>
<feature type="chain" id="PRO_5022223202" description="Secretion system C-terminal sorting domain-containing protein" evidence="1">
    <location>
        <begin position="20"/>
        <end position="313"/>
    </location>
</feature>
<dbReference type="Gene3D" id="2.60.40.4070">
    <property type="match status" value="1"/>
</dbReference>
<evidence type="ECO:0000313" key="3">
    <source>
        <dbReference type="Proteomes" id="UP000317778"/>
    </source>
</evidence>
<evidence type="ECO:0008006" key="4">
    <source>
        <dbReference type="Google" id="ProtNLM"/>
    </source>
</evidence>
<feature type="signal peptide" evidence="1">
    <location>
        <begin position="1"/>
        <end position="19"/>
    </location>
</feature>
<protein>
    <recommendedName>
        <fullName evidence="4">Secretion system C-terminal sorting domain-containing protein</fullName>
    </recommendedName>
</protein>
<dbReference type="NCBIfam" id="TIGR04183">
    <property type="entry name" value="Por_Secre_tail"/>
    <property type="match status" value="1"/>
</dbReference>
<dbReference type="Proteomes" id="UP000317778">
    <property type="component" value="Unassembled WGS sequence"/>
</dbReference>
<reference evidence="2 3" key="1">
    <citation type="submission" date="2017-06" db="EMBL/GenBank/DDBJ databases">
        <title>Novel microbial phyla capable of carbon fixation and sulfur reduction in deep-sea sediments.</title>
        <authorList>
            <person name="Huang J."/>
            <person name="Baker B."/>
            <person name="Wang Y."/>
        </authorList>
    </citation>
    <scope>NUCLEOTIDE SEQUENCE [LARGE SCALE GENOMIC DNA]</scope>
    <source>
        <strain evidence="2">B3_TA06</strain>
    </source>
</reference>
<name>A0A532V8Q1_UNCT6</name>
<dbReference type="EMBL" id="NJBO01000004">
    <property type="protein sequence ID" value="TKJ43512.1"/>
    <property type="molecule type" value="Genomic_DNA"/>
</dbReference>
<proteinExistence type="predicted"/>
<organism evidence="2 3">
    <name type="scientific">candidate division TA06 bacterium B3_TA06</name>
    <dbReference type="NCBI Taxonomy" id="2012487"/>
    <lineage>
        <taxon>Bacteria</taxon>
        <taxon>Bacteria division TA06</taxon>
    </lineage>
</organism>
<accession>A0A532V8Q1</accession>
<gene>
    <name evidence="2" type="ORF">CEE36_04035</name>
</gene>